<dbReference type="EMBL" id="FUZT01000005">
    <property type="protein sequence ID" value="SKC70464.1"/>
    <property type="molecule type" value="Genomic_DNA"/>
</dbReference>
<keyword evidence="1" id="KW-0472">Membrane</keyword>
<organism evidence="2 3">
    <name type="scientific">Maledivibacter halophilus</name>
    <dbReference type="NCBI Taxonomy" id="36842"/>
    <lineage>
        <taxon>Bacteria</taxon>
        <taxon>Bacillati</taxon>
        <taxon>Bacillota</taxon>
        <taxon>Clostridia</taxon>
        <taxon>Peptostreptococcales</taxon>
        <taxon>Caminicellaceae</taxon>
        <taxon>Maledivibacter</taxon>
    </lineage>
</organism>
<evidence type="ECO:0000256" key="1">
    <source>
        <dbReference type="SAM" id="Phobius"/>
    </source>
</evidence>
<keyword evidence="1" id="KW-0812">Transmembrane</keyword>
<keyword evidence="1" id="KW-1133">Transmembrane helix</keyword>
<dbReference type="AlphaFoldDB" id="A0A1T5L3D6"/>
<proteinExistence type="predicted"/>
<feature type="transmembrane region" description="Helical" evidence="1">
    <location>
        <begin position="21"/>
        <end position="40"/>
    </location>
</feature>
<protein>
    <submittedName>
        <fullName evidence="2">Uncharacterized protein</fullName>
    </submittedName>
</protein>
<gene>
    <name evidence="2" type="ORF">SAMN02194393_02444</name>
</gene>
<evidence type="ECO:0000313" key="3">
    <source>
        <dbReference type="Proteomes" id="UP000190285"/>
    </source>
</evidence>
<reference evidence="3" key="1">
    <citation type="submission" date="2017-02" db="EMBL/GenBank/DDBJ databases">
        <authorList>
            <person name="Varghese N."/>
            <person name="Submissions S."/>
        </authorList>
    </citation>
    <scope>NUCLEOTIDE SEQUENCE [LARGE SCALE GENOMIC DNA]</scope>
    <source>
        <strain evidence="3">M1</strain>
    </source>
</reference>
<accession>A0A1T5L3D6</accession>
<evidence type="ECO:0000313" key="2">
    <source>
        <dbReference type="EMBL" id="SKC70464.1"/>
    </source>
</evidence>
<name>A0A1T5L3D6_9FIRM</name>
<dbReference type="Proteomes" id="UP000190285">
    <property type="component" value="Unassembled WGS sequence"/>
</dbReference>
<sequence>MHCRVNLYFAKEAKLIMNKKQFVIICILLLVIIVLLIYVANQNNRIMKDFVNVSNYLSDKIDVLTGKVNMLNP</sequence>
<keyword evidence="3" id="KW-1185">Reference proteome</keyword>